<dbReference type="AlphaFoldDB" id="A0A926HWJ6"/>
<keyword evidence="1" id="KW-0175">Coiled coil</keyword>
<dbReference type="InterPro" id="IPR019004">
    <property type="entry name" value="YqeY/Aim41"/>
</dbReference>
<evidence type="ECO:0000313" key="3">
    <source>
        <dbReference type="Proteomes" id="UP000657006"/>
    </source>
</evidence>
<sequence>MSKMDVVRQEMVKAMKNKDAQRKETLSLLLSALKAKYIDKRDELTEEEENAIVLKEIKQTQETMEATPADRTEILEECRLRLEVLKEFAPKMMGEDEIRDAISKVLADLGIEAPTARDKGQIMKNLMPLVKGKADGSLVNQLVGEVLSQ</sequence>
<name>A0A926HWJ6_9FIRM</name>
<dbReference type="Pfam" id="PF09424">
    <property type="entry name" value="YqeY"/>
    <property type="match status" value="1"/>
</dbReference>
<dbReference type="InterPro" id="IPR042184">
    <property type="entry name" value="YqeY/Aim41_N"/>
</dbReference>
<organism evidence="2 3">
    <name type="scientific">Bianquea renquensis</name>
    <dbReference type="NCBI Taxonomy" id="2763661"/>
    <lineage>
        <taxon>Bacteria</taxon>
        <taxon>Bacillati</taxon>
        <taxon>Bacillota</taxon>
        <taxon>Clostridia</taxon>
        <taxon>Eubacteriales</taxon>
        <taxon>Bianqueaceae</taxon>
        <taxon>Bianquea</taxon>
    </lineage>
</organism>
<protein>
    <submittedName>
        <fullName evidence="2">GatB/YqeY domain-containing protein</fullName>
    </submittedName>
</protein>
<evidence type="ECO:0000313" key="2">
    <source>
        <dbReference type="EMBL" id="MBC8542792.1"/>
    </source>
</evidence>
<dbReference type="Gene3D" id="1.10.10.410">
    <property type="match status" value="1"/>
</dbReference>
<dbReference type="EMBL" id="JACRSQ010000004">
    <property type="protein sequence ID" value="MBC8542792.1"/>
    <property type="molecule type" value="Genomic_DNA"/>
</dbReference>
<comment type="caution">
    <text evidence="2">The sequence shown here is derived from an EMBL/GenBank/DDBJ whole genome shotgun (WGS) entry which is preliminary data.</text>
</comment>
<feature type="coiled-coil region" evidence="1">
    <location>
        <begin position="4"/>
        <end position="50"/>
    </location>
</feature>
<proteinExistence type="predicted"/>
<dbReference type="Gene3D" id="1.10.1510.10">
    <property type="entry name" value="Uncharacterised protein YqeY/AIM41 PF09424, N-terminal domain"/>
    <property type="match status" value="1"/>
</dbReference>
<dbReference type="InterPro" id="IPR003789">
    <property type="entry name" value="Asn/Gln_tRNA_amidoTrase-B-like"/>
</dbReference>
<dbReference type="PANTHER" id="PTHR28055">
    <property type="entry name" value="ALTERED INHERITANCE OF MITOCHONDRIA PROTEIN 41, MITOCHONDRIAL"/>
    <property type="match status" value="1"/>
</dbReference>
<dbReference type="SUPFAM" id="SSF89095">
    <property type="entry name" value="GatB/YqeY motif"/>
    <property type="match status" value="1"/>
</dbReference>
<evidence type="ECO:0000256" key="1">
    <source>
        <dbReference type="SAM" id="Coils"/>
    </source>
</evidence>
<gene>
    <name evidence="2" type="ORF">H8730_04420</name>
</gene>
<reference evidence="2" key="1">
    <citation type="submission" date="2020-08" db="EMBL/GenBank/DDBJ databases">
        <title>Genome public.</title>
        <authorList>
            <person name="Liu C."/>
            <person name="Sun Q."/>
        </authorList>
    </citation>
    <scope>NUCLEOTIDE SEQUENCE</scope>
    <source>
        <strain evidence="2">NSJ-32</strain>
    </source>
</reference>
<dbReference type="PANTHER" id="PTHR28055:SF1">
    <property type="entry name" value="ALTERED INHERITANCE OF MITOCHONDRIA PROTEIN 41, MITOCHONDRIAL"/>
    <property type="match status" value="1"/>
</dbReference>
<dbReference type="InterPro" id="IPR023168">
    <property type="entry name" value="GatB_Yqey_C_2"/>
</dbReference>
<dbReference type="RefSeq" id="WP_249289476.1">
    <property type="nucleotide sequence ID" value="NZ_JACRSQ010000004.1"/>
</dbReference>
<accession>A0A926HWJ6</accession>
<dbReference type="Proteomes" id="UP000657006">
    <property type="component" value="Unassembled WGS sequence"/>
</dbReference>
<keyword evidence="3" id="KW-1185">Reference proteome</keyword>
<dbReference type="GO" id="GO:0016884">
    <property type="term" value="F:carbon-nitrogen ligase activity, with glutamine as amido-N-donor"/>
    <property type="evidence" value="ECO:0007669"/>
    <property type="project" value="InterPro"/>
</dbReference>